<name>W3VHF0_MOEAP</name>
<evidence type="ECO:0000256" key="4">
    <source>
        <dbReference type="ARBA" id="ARBA00022676"/>
    </source>
</evidence>
<dbReference type="GO" id="GO:0005789">
    <property type="term" value="C:endoplasmic reticulum membrane"/>
    <property type="evidence" value="ECO:0007669"/>
    <property type="project" value="UniProtKB-SubCell"/>
</dbReference>
<feature type="transmembrane region" description="Helical" evidence="11">
    <location>
        <begin position="226"/>
        <end position="247"/>
    </location>
</feature>
<keyword evidence="6 11" id="KW-0812">Transmembrane</keyword>
<feature type="transmembrane region" description="Helical" evidence="11">
    <location>
        <begin position="341"/>
        <end position="361"/>
    </location>
</feature>
<dbReference type="EC" id="2.4.1.-" evidence="11"/>
<evidence type="ECO:0000256" key="9">
    <source>
        <dbReference type="ARBA" id="ARBA00023136"/>
    </source>
</evidence>
<evidence type="ECO:0000256" key="8">
    <source>
        <dbReference type="ARBA" id="ARBA00022989"/>
    </source>
</evidence>
<feature type="transmembrane region" description="Helical" evidence="11">
    <location>
        <begin position="367"/>
        <end position="384"/>
    </location>
</feature>
<dbReference type="InterPro" id="IPR005599">
    <property type="entry name" value="GPI_mannosylTrfase"/>
</dbReference>
<comment type="subcellular location">
    <subcellularLocation>
        <location evidence="1 11">Endoplasmic reticulum membrane</location>
        <topology evidence="1 11">Multi-pass membrane protein</topology>
    </subcellularLocation>
</comment>
<keyword evidence="5" id="KW-0808">Transferase</keyword>
<feature type="transmembrane region" description="Helical" evidence="11">
    <location>
        <begin position="296"/>
        <end position="320"/>
    </location>
</feature>
<dbReference type="PANTHER" id="PTHR22760:SF3">
    <property type="entry name" value="GPI MANNOSYLTRANSFERASE 4"/>
    <property type="match status" value="1"/>
</dbReference>
<keyword evidence="4 11" id="KW-0328">Glycosyltransferase</keyword>
<gene>
    <name evidence="12" type="ORF">PaG_05686</name>
</gene>
<comment type="pathway">
    <text evidence="2">Glycolipid biosynthesis; glycosylphosphatidylinositol-anchor biosynthesis.</text>
</comment>
<dbReference type="GO" id="GO:0006506">
    <property type="term" value="P:GPI anchor biosynthetic process"/>
    <property type="evidence" value="ECO:0007669"/>
    <property type="project" value="UniProtKB-KW"/>
</dbReference>
<evidence type="ECO:0000256" key="7">
    <source>
        <dbReference type="ARBA" id="ARBA00022824"/>
    </source>
</evidence>
<evidence type="ECO:0000256" key="5">
    <source>
        <dbReference type="ARBA" id="ARBA00022679"/>
    </source>
</evidence>
<feature type="transmembrane region" description="Helical" evidence="11">
    <location>
        <begin position="21"/>
        <end position="43"/>
    </location>
</feature>
<proteinExistence type="inferred from homology"/>
<dbReference type="Proteomes" id="UP000019462">
    <property type="component" value="Unassembled WGS sequence"/>
</dbReference>
<evidence type="ECO:0000256" key="1">
    <source>
        <dbReference type="ARBA" id="ARBA00004477"/>
    </source>
</evidence>
<evidence type="ECO:0000256" key="2">
    <source>
        <dbReference type="ARBA" id="ARBA00004687"/>
    </source>
</evidence>
<evidence type="ECO:0000313" key="13">
    <source>
        <dbReference type="Proteomes" id="UP000019462"/>
    </source>
</evidence>
<evidence type="ECO:0000256" key="6">
    <source>
        <dbReference type="ARBA" id="ARBA00022692"/>
    </source>
</evidence>
<dbReference type="OrthoDB" id="10066429at2759"/>
<comment type="caution">
    <text evidence="12">The sequence shown here is derived from an EMBL/GenBank/DDBJ whole genome shotgun (WGS) entry which is preliminary data.</text>
</comment>
<sequence>MVACGVTTMRALRAIDPRSRLGLLYWALVVLRCISALFGYAYIHPDEWMQSGEAYFGAASLPWEWQPRHALRSPAALRTQYAAVPALSLLTSDGGWGRFVAQRAAMVVWTLVVDAAVVATLEPGLARRLLCLYGVSSAATTFMVRPFSNSTEAVLLALSLVSVLAFVRDDSWYRGGVWKWTVPVLPVMTAVGVFTRFTYVAFAAPVLALFLVQLVELARKGYAGKVAGWLALAAGSGVATTAVYLGIDTHFYTRAGVAEVASVRWRGMEAVVAPLNALAYNAQTDNVAQHGLHPRWLHLCVNLPIMVGVANVAVLLIHATNTFRGWLARQGCNAPSSTRDGEATGVSLCIVVVALCVLSVSPHQEPRFLLALAFPSAMVMAHALGSRFFRTRPRLVRWLVTLHVAQHLLQMVLFSFLHQGGLLPTLFAIEKETSLKTHLVFRTFPVPTHLTPHKDVRGFDSSTSPQHLLQIAKQGCGQTAIYTPSWFVAPLQHLARDQGVSLTPQRHFTGHVDLDHLDSALALLRTSPVTEVFAIHQLLVTCPP</sequence>
<dbReference type="EMBL" id="AWNI01000038">
    <property type="protein sequence ID" value="ETS60151.1"/>
    <property type="molecule type" value="Genomic_DNA"/>
</dbReference>
<keyword evidence="3" id="KW-0337">GPI-anchor biosynthesis</keyword>
<evidence type="ECO:0000256" key="10">
    <source>
        <dbReference type="ARBA" id="ARBA00038466"/>
    </source>
</evidence>
<keyword evidence="7 11" id="KW-0256">Endoplasmic reticulum</keyword>
<dbReference type="PANTHER" id="PTHR22760">
    <property type="entry name" value="GLYCOSYLTRANSFERASE"/>
    <property type="match status" value="1"/>
</dbReference>
<dbReference type="AlphaFoldDB" id="W3VHF0"/>
<dbReference type="GO" id="GO:0000026">
    <property type="term" value="F:alpha-1,2-mannosyltransferase activity"/>
    <property type="evidence" value="ECO:0007669"/>
    <property type="project" value="TreeGrafter"/>
</dbReference>
<keyword evidence="9 11" id="KW-0472">Membrane</keyword>
<keyword evidence="8 11" id="KW-1133">Transmembrane helix</keyword>
<evidence type="ECO:0000313" key="12">
    <source>
        <dbReference type="EMBL" id="ETS60151.1"/>
    </source>
</evidence>
<dbReference type="Pfam" id="PF03901">
    <property type="entry name" value="Glyco_transf_22"/>
    <property type="match status" value="1"/>
</dbReference>
<protein>
    <recommendedName>
        <fullName evidence="11">Mannosyltransferase</fullName>
        <ecNumber evidence="11">2.4.1.-</ecNumber>
    </recommendedName>
</protein>
<reference evidence="12 13" key="1">
    <citation type="journal article" date="2014" name="Genome Announc.">
        <title>Genome sequence of the basidiomycetous fungus Pseudozyma aphidis DSM70725, an efficient producer of biosurfactant mannosylerythritol lipids.</title>
        <authorList>
            <person name="Lorenz S."/>
            <person name="Guenther M."/>
            <person name="Grumaz C."/>
            <person name="Rupp S."/>
            <person name="Zibek S."/>
            <person name="Sohn K."/>
        </authorList>
    </citation>
    <scope>NUCLEOTIDE SEQUENCE [LARGE SCALE GENOMIC DNA]</scope>
    <source>
        <strain evidence="13">ATCC 32657 / CBS 517.83 / DSM 70725 / JCM 10318 / NBRC 10182 / NRRL Y-7954 / St-0401</strain>
    </source>
</reference>
<evidence type="ECO:0000256" key="11">
    <source>
        <dbReference type="RuleBase" id="RU363075"/>
    </source>
</evidence>
<dbReference type="HOGENOM" id="CLU_022957_1_1_1"/>
<accession>W3VHF0</accession>
<feature type="transmembrane region" description="Helical" evidence="11">
    <location>
        <begin position="187"/>
        <end position="214"/>
    </location>
</feature>
<comment type="similarity">
    <text evidence="10">Belongs to the glycosyltransferase 22 family. PIGZ subfamily.</text>
</comment>
<organism evidence="12 13">
    <name type="scientific">Moesziomyces aphidis</name>
    <name type="common">Pseudozyma aphidis</name>
    <dbReference type="NCBI Taxonomy" id="84754"/>
    <lineage>
        <taxon>Eukaryota</taxon>
        <taxon>Fungi</taxon>
        <taxon>Dikarya</taxon>
        <taxon>Basidiomycota</taxon>
        <taxon>Ustilaginomycotina</taxon>
        <taxon>Ustilaginomycetes</taxon>
        <taxon>Ustilaginales</taxon>
        <taxon>Ustilaginaceae</taxon>
        <taxon>Moesziomyces</taxon>
    </lineage>
</organism>
<feature type="transmembrane region" description="Helical" evidence="11">
    <location>
        <begin position="106"/>
        <end position="126"/>
    </location>
</feature>
<evidence type="ECO:0000256" key="3">
    <source>
        <dbReference type="ARBA" id="ARBA00022502"/>
    </source>
</evidence>
<keyword evidence="13" id="KW-1185">Reference proteome</keyword>